<keyword evidence="2" id="KW-1185">Reference proteome</keyword>
<name>A0ABW0HLU5_9BACL</name>
<dbReference type="EMBL" id="JBHSMI010000010">
    <property type="protein sequence ID" value="MFC5402219.1"/>
    <property type="molecule type" value="Genomic_DNA"/>
</dbReference>
<gene>
    <name evidence="1" type="ORF">ACFPOF_05660</name>
</gene>
<dbReference type="RefSeq" id="WP_378130469.1">
    <property type="nucleotide sequence ID" value="NZ_JBHSMI010000010.1"/>
</dbReference>
<sequence>MKKKKFKIRYILLVFLFIVVLTPFIWWQAKSGSKLDIIVLNKTFPFVKQASGESGKLDYSKQRGLFWLLDYLKIKQPGTKGSYDVRTDYYGNFLVDGKLTNKPLSALSEVPDVIYLSDMYGTGNSKSNGEEGQGVSGLTKEEIGVISTSYERGTTVIGEYNIAGDPTKPSVAKELEEIFGVRFAGLAGKFFSDLSSAEDVPNWIKATYEQQYGKKWSLTGAGIVIAGNNRIVVLQRDIGFTGQSLRVTMDKDTADAYKTQTVDYYNWFEIVQPEHPDSVIAWYELDLTEEGADQLKPFGLDRRFPAIIDNRVNHKHSYYFAGDFTDYRGPTKLNQFVGAAMLYRYFSVESEGDLSYFYWHFYVPFMSKVLKDVKPVKSSMNADVNMEVSSDGTKLGARIADGRFSVFRDGSWQKLYVKGVNIGATVPGKNEGEMPDSPAFYKDWFSQIAGMNANAIRVYTLMPPVFYRALDEYNFNNAGKKMYLLQNIVSDQKNPPQHAIDDVYRSEYRKRIETTINAIHGHATVTNEKGNSTSTYMNDVSGYLLAYLVDPDWNPDVISVTDVGTEPTAYAGEFVSAGAGATRTEAWLASVLDEVYRYEQQNYGMQHPVGVVSNPELDRNYRSQYSPADAKTDAAMSMAHIDASDRAKGGIFGALDLFPNQPGLLAEDHGADAPSFEAYKKYLLQFVKSQEKYPVLVSEFGVPTSSGLSEKNQGDSITALLSIIKDSGAMGGLIYEWADEWGKSNRFSSSLMIPYNRGKLWHNVDDPSQNYGILAMASKTPSEYAMTLRGSNPLDTLALTADESYFYVKAEFSKFPDLTRKNIMIYLDTFDRKRGEYMLAPDIVENWSGAEFNIRIQQPTKAELLVIPSYNASKGHYFSMVSTTGLFEKATRQLSASYVTKSGKQLDTRYEDISTLTSGPFENSTNAFYLTGNTLNIRIPWARLNFSDPSSLLVLNDDKTTGVLENKKDTLTVRMTDGVVASLVVMDKKTNAVDYHFPESVTSSGYKTFTWSSWDAPQYEQRQKSSYDSIKEAFSIQ</sequence>
<dbReference type="Proteomes" id="UP001596113">
    <property type="component" value="Unassembled WGS sequence"/>
</dbReference>
<dbReference type="Gene3D" id="3.20.20.80">
    <property type="entry name" value="Glycosidases"/>
    <property type="match status" value="1"/>
</dbReference>
<dbReference type="InterPro" id="IPR017853">
    <property type="entry name" value="GH"/>
</dbReference>
<protein>
    <submittedName>
        <fullName evidence="1">Uncharacterized protein</fullName>
    </submittedName>
</protein>
<comment type="caution">
    <text evidence="1">The sequence shown here is derived from an EMBL/GenBank/DDBJ whole genome shotgun (WGS) entry which is preliminary data.</text>
</comment>
<accession>A0ABW0HLU5</accession>
<proteinExistence type="predicted"/>
<organism evidence="1 2">
    <name type="scientific">Cohnella soli</name>
    <dbReference type="NCBI Taxonomy" id="425005"/>
    <lineage>
        <taxon>Bacteria</taxon>
        <taxon>Bacillati</taxon>
        <taxon>Bacillota</taxon>
        <taxon>Bacilli</taxon>
        <taxon>Bacillales</taxon>
        <taxon>Paenibacillaceae</taxon>
        <taxon>Cohnella</taxon>
    </lineage>
</organism>
<evidence type="ECO:0000313" key="2">
    <source>
        <dbReference type="Proteomes" id="UP001596113"/>
    </source>
</evidence>
<evidence type="ECO:0000313" key="1">
    <source>
        <dbReference type="EMBL" id="MFC5402219.1"/>
    </source>
</evidence>
<dbReference type="SUPFAM" id="SSF51445">
    <property type="entry name" value="(Trans)glycosidases"/>
    <property type="match status" value="1"/>
</dbReference>
<reference evidence="2" key="1">
    <citation type="journal article" date="2019" name="Int. J. Syst. Evol. Microbiol.">
        <title>The Global Catalogue of Microorganisms (GCM) 10K type strain sequencing project: providing services to taxonomists for standard genome sequencing and annotation.</title>
        <authorList>
            <consortium name="The Broad Institute Genomics Platform"/>
            <consortium name="The Broad Institute Genome Sequencing Center for Infectious Disease"/>
            <person name="Wu L."/>
            <person name="Ma J."/>
        </authorList>
    </citation>
    <scope>NUCLEOTIDE SEQUENCE [LARGE SCALE GENOMIC DNA]</scope>
    <source>
        <strain evidence="2">CGMCC 1.18575</strain>
    </source>
</reference>